<accession>A0A0H4PJU7</accession>
<dbReference type="Proteomes" id="UP000036520">
    <property type="component" value="Chromosome"/>
</dbReference>
<dbReference type="PROSITE" id="PS51007">
    <property type="entry name" value="CYTC"/>
    <property type="match status" value="1"/>
</dbReference>
<dbReference type="InterPro" id="IPR011042">
    <property type="entry name" value="6-blade_b-propeller_TolB-like"/>
</dbReference>
<dbReference type="EMBL" id="CP012040">
    <property type="protein sequence ID" value="AKP53233.1"/>
    <property type="molecule type" value="Genomic_DNA"/>
</dbReference>
<organism evidence="6 7">
    <name type="scientific">Cyclobacterium amurskyense</name>
    <dbReference type="NCBI Taxonomy" id="320787"/>
    <lineage>
        <taxon>Bacteria</taxon>
        <taxon>Pseudomonadati</taxon>
        <taxon>Bacteroidota</taxon>
        <taxon>Cytophagia</taxon>
        <taxon>Cytophagales</taxon>
        <taxon>Cyclobacteriaceae</taxon>
        <taxon>Cyclobacterium</taxon>
    </lineage>
</organism>
<dbReference type="STRING" id="320787.CA2015_3866"/>
<dbReference type="PANTHER" id="PTHR40394">
    <property type="entry name" value="LIPOPROTEIN-RELATED"/>
    <property type="match status" value="1"/>
</dbReference>
<dbReference type="SUPFAM" id="SSF46626">
    <property type="entry name" value="Cytochrome c"/>
    <property type="match status" value="1"/>
</dbReference>
<dbReference type="Pfam" id="PF13442">
    <property type="entry name" value="Cytochrome_CBB3"/>
    <property type="match status" value="1"/>
</dbReference>
<dbReference type="GO" id="GO:0046872">
    <property type="term" value="F:metal ion binding"/>
    <property type="evidence" value="ECO:0007669"/>
    <property type="project" value="UniProtKB-KW"/>
</dbReference>
<keyword evidence="1 4" id="KW-0349">Heme</keyword>
<sequence length="583" mass="65285">MNIKCLLGFLSVIFIIFSCNQKGGKLANAEGDWLVPDSVKTLQNRFTDDESLKNGKALFQIYCSTCHGAGGRGDGAAGQAMGSQPADLLSTRVQGQTDGELFYKITKGKAVMPSFQEFLSEEQRWSLVGFIKNLKQLTENSLTQNAPIPLVPDIEISHFTKVVPRVVRIWSGPNNYLWYANIDGEIYRLPIDNPHQLEKMLDVSDHGISRLQGATMHENVLLLSGNVRVNENKGTIGRLVRVKWDEENKAKEEVVFTTEEYGTTNTPFDHGWSALQVSPDGQYLYVVSGSRTDHGEVQDNLGAYPNSRDVALTSKIFRIPIDAVNLLLPDNLSFLKEQGYLYAEGLRNAYDLALDKEGRLMAVVNSGDYDQNEDMFWVREAYHYGYPWIMGGMESPQQFSDWIPDPEKDPFLNPSAAAWPDDFYNDPDFPKRPEGVNFGKSILNYGPDADKFRDNETGEIKDASNLGIGVRTFTPHSSPLGLVFDNDNSLPGRFKGKGLVARYTNGQKSALMQPFTKNGEDLLLLDLQFLDEEQNFKLNTYRIAEGFTQPVDAVLLNGFLYVIEFGGKEQGGNIWKVTFNSEK</sequence>
<dbReference type="Gene3D" id="2.120.10.30">
    <property type="entry name" value="TolB, C-terminal domain"/>
    <property type="match status" value="1"/>
</dbReference>
<dbReference type="InterPro" id="IPR036909">
    <property type="entry name" value="Cyt_c-like_dom_sf"/>
</dbReference>
<dbReference type="PANTHER" id="PTHR40394:SF2">
    <property type="entry name" value="QUINOL:CYTOCHROME C OXIDOREDUCTASE MEMBRANE PROTEIN"/>
    <property type="match status" value="1"/>
</dbReference>
<keyword evidence="2 4" id="KW-0479">Metal-binding</keyword>
<dbReference type="InterPro" id="IPR009056">
    <property type="entry name" value="Cyt_c-like_dom"/>
</dbReference>
<dbReference type="OrthoDB" id="9811395at2"/>
<dbReference type="SUPFAM" id="SSF50952">
    <property type="entry name" value="Soluble quinoprotein glucose dehydrogenase"/>
    <property type="match status" value="1"/>
</dbReference>
<gene>
    <name evidence="6" type="ORF">CA2015_3866</name>
</gene>
<dbReference type="RefSeq" id="WP_048643357.1">
    <property type="nucleotide sequence ID" value="NZ_CP012040.1"/>
</dbReference>
<dbReference type="PROSITE" id="PS51257">
    <property type="entry name" value="PROKAR_LIPOPROTEIN"/>
    <property type="match status" value="1"/>
</dbReference>
<evidence type="ECO:0000256" key="4">
    <source>
        <dbReference type="PROSITE-ProRule" id="PRU00433"/>
    </source>
</evidence>
<name>A0A0H4PJU7_9BACT</name>
<dbReference type="KEGG" id="camu:CA2015_3866"/>
<keyword evidence="7" id="KW-1185">Reference proteome</keyword>
<dbReference type="GO" id="GO:0020037">
    <property type="term" value="F:heme binding"/>
    <property type="evidence" value="ECO:0007669"/>
    <property type="project" value="InterPro"/>
</dbReference>
<evidence type="ECO:0000259" key="5">
    <source>
        <dbReference type="PROSITE" id="PS51007"/>
    </source>
</evidence>
<evidence type="ECO:0000256" key="1">
    <source>
        <dbReference type="ARBA" id="ARBA00022617"/>
    </source>
</evidence>
<protein>
    <submittedName>
        <fullName evidence="6">Cytochrome c class I</fullName>
    </submittedName>
</protein>
<evidence type="ECO:0000256" key="2">
    <source>
        <dbReference type="ARBA" id="ARBA00022723"/>
    </source>
</evidence>
<evidence type="ECO:0000313" key="6">
    <source>
        <dbReference type="EMBL" id="AKP53233.1"/>
    </source>
</evidence>
<reference evidence="6 7" key="1">
    <citation type="submission" date="2015-07" db="EMBL/GenBank/DDBJ databases">
        <authorList>
            <person name="Kim K.M."/>
        </authorList>
    </citation>
    <scope>NUCLEOTIDE SEQUENCE [LARGE SCALE GENOMIC DNA]</scope>
    <source>
        <strain evidence="6 7">KCTC 12363</strain>
    </source>
</reference>
<evidence type="ECO:0000256" key="3">
    <source>
        <dbReference type="ARBA" id="ARBA00023004"/>
    </source>
</evidence>
<dbReference type="InterPro" id="IPR011041">
    <property type="entry name" value="Quinoprot_gluc/sorb_DH_b-prop"/>
</dbReference>
<dbReference type="Gene3D" id="1.10.760.10">
    <property type="entry name" value="Cytochrome c-like domain"/>
    <property type="match status" value="1"/>
</dbReference>
<proteinExistence type="predicted"/>
<feature type="domain" description="Cytochrome c" evidence="5">
    <location>
        <begin position="50"/>
        <end position="135"/>
    </location>
</feature>
<dbReference type="GO" id="GO:0009055">
    <property type="term" value="F:electron transfer activity"/>
    <property type="evidence" value="ECO:0007669"/>
    <property type="project" value="InterPro"/>
</dbReference>
<keyword evidence="3 4" id="KW-0408">Iron</keyword>
<dbReference type="AlphaFoldDB" id="A0A0H4PJU7"/>
<evidence type="ECO:0000313" key="7">
    <source>
        <dbReference type="Proteomes" id="UP000036520"/>
    </source>
</evidence>